<keyword evidence="2" id="KW-1185">Reference proteome</keyword>
<evidence type="ECO:0000313" key="2">
    <source>
        <dbReference type="Proteomes" id="UP001221757"/>
    </source>
</evidence>
<comment type="caution">
    <text evidence="1">The sequence shown here is derived from an EMBL/GenBank/DDBJ whole genome shotgun (WGS) entry which is preliminary data.</text>
</comment>
<dbReference type="SUPFAM" id="SSF51556">
    <property type="entry name" value="Metallo-dependent hydrolases"/>
    <property type="match status" value="1"/>
</dbReference>
<organism evidence="1 2">
    <name type="scientific">Mycena rosella</name>
    <name type="common">Pink bonnet</name>
    <name type="synonym">Agaricus rosellus</name>
    <dbReference type="NCBI Taxonomy" id="1033263"/>
    <lineage>
        <taxon>Eukaryota</taxon>
        <taxon>Fungi</taxon>
        <taxon>Dikarya</taxon>
        <taxon>Basidiomycota</taxon>
        <taxon>Agaricomycotina</taxon>
        <taxon>Agaricomycetes</taxon>
        <taxon>Agaricomycetidae</taxon>
        <taxon>Agaricales</taxon>
        <taxon>Marasmiineae</taxon>
        <taxon>Mycenaceae</taxon>
        <taxon>Mycena</taxon>
    </lineage>
</organism>
<protein>
    <recommendedName>
        <fullName evidence="3">Amidohydrolase-related domain-containing protein</fullName>
    </recommendedName>
</protein>
<name>A0AAD7D3B7_MYCRO</name>
<evidence type="ECO:0000313" key="1">
    <source>
        <dbReference type="EMBL" id="KAJ7677202.1"/>
    </source>
</evidence>
<proteinExistence type="predicted"/>
<dbReference type="Gene3D" id="3.20.20.140">
    <property type="entry name" value="Metal-dependent hydrolases"/>
    <property type="match status" value="1"/>
</dbReference>
<dbReference type="EMBL" id="JARKIE010000141">
    <property type="protein sequence ID" value="KAJ7677202.1"/>
    <property type="molecule type" value="Genomic_DNA"/>
</dbReference>
<reference evidence="1" key="1">
    <citation type="submission" date="2023-03" db="EMBL/GenBank/DDBJ databases">
        <title>Massive genome expansion in bonnet fungi (Mycena s.s.) driven by repeated elements and novel gene families across ecological guilds.</title>
        <authorList>
            <consortium name="Lawrence Berkeley National Laboratory"/>
            <person name="Harder C.B."/>
            <person name="Miyauchi S."/>
            <person name="Viragh M."/>
            <person name="Kuo A."/>
            <person name="Thoen E."/>
            <person name="Andreopoulos B."/>
            <person name="Lu D."/>
            <person name="Skrede I."/>
            <person name="Drula E."/>
            <person name="Henrissat B."/>
            <person name="Morin E."/>
            <person name="Kohler A."/>
            <person name="Barry K."/>
            <person name="LaButti K."/>
            <person name="Morin E."/>
            <person name="Salamov A."/>
            <person name="Lipzen A."/>
            <person name="Mereny Z."/>
            <person name="Hegedus B."/>
            <person name="Baldrian P."/>
            <person name="Stursova M."/>
            <person name="Weitz H."/>
            <person name="Taylor A."/>
            <person name="Grigoriev I.V."/>
            <person name="Nagy L.G."/>
            <person name="Martin F."/>
            <person name="Kauserud H."/>
        </authorList>
    </citation>
    <scope>NUCLEOTIDE SEQUENCE</scope>
    <source>
        <strain evidence="1">CBHHK067</strain>
    </source>
</reference>
<sequence length="173" mass="19622">MSAEVVRLYALLRNLAQIPFDLWRLDHKLDRDRFPEMQMAKNKTIRDYFGTNMHITTSGHFSTRSLQGAIAELSSSRIMFSIDYPYEDGLMEGSTWFDALPLSQPDLLAISRENALRLLKLDCVPHNMKPGLTLKELEIGGLWGPYIRTMRGRLGLLTVPYTGTAVVLTAKYG</sequence>
<gene>
    <name evidence="1" type="ORF">B0H17DRAFT_1207248</name>
</gene>
<dbReference type="Proteomes" id="UP001221757">
    <property type="component" value="Unassembled WGS sequence"/>
</dbReference>
<dbReference type="InterPro" id="IPR032466">
    <property type="entry name" value="Metal_Hydrolase"/>
</dbReference>
<accession>A0AAD7D3B7</accession>
<dbReference type="AlphaFoldDB" id="A0AAD7D3B7"/>
<evidence type="ECO:0008006" key="3">
    <source>
        <dbReference type="Google" id="ProtNLM"/>
    </source>
</evidence>